<dbReference type="SUPFAM" id="SSF48452">
    <property type="entry name" value="TPR-like"/>
    <property type="match status" value="1"/>
</dbReference>
<dbReference type="EMBL" id="JAUJEB010000011">
    <property type="protein sequence ID" value="MDN5216865.1"/>
    <property type="molecule type" value="Genomic_DNA"/>
</dbReference>
<keyword evidence="1" id="KW-0449">Lipoprotein</keyword>
<dbReference type="InterPro" id="IPR041662">
    <property type="entry name" value="SusD-like_2"/>
</dbReference>
<proteinExistence type="predicted"/>
<name>A0ABT8LGD9_9BACT</name>
<evidence type="ECO:0000313" key="2">
    <source>
        <dbReference type="Proteomes" id="UP001172083"/>
    </source>
</evidence>
<dbReference type="PROSITE" id="PS51257">
    <property type="entry name" value="PROKAR_LIPOPROTEIN"/>
    <property type="match status" value="1"/>
</dbReference>
<organism evidence="1 2">
    <name type="scientific">Agaribacillus aureus</name>
    <dbReference type="NCBI Taxonomy" id="3051825"/>
    <lineage>
        <taxon>Bacteria</taxon>
        <taxon>Pseudomonadati</taxon>
        <taxon>Bacteroidota</taxon>
        <taxon>Cytophagia</taxon>
        <taxon>Cytophagales</taxon>
        <taxon>Splendidivirgaceae</taxon>
        <taxon>Agaribacillus</taxon>
    </lineage>
</organism>
<dbReference type="Proteomes" id="UP001172083">
    <property type="component" value="Unassembled WGS sequence"/>
</dbReference>
<dbReference type="InterPro" id="IPR011990">
    <property type="entry name" value="TPR-like_helical_dom_sf"/>
</dbReference>
<sequence length="621" mass="71245">MKKHILLIIVLSLFSTIGCQEDLEELFNNPNVYSPSGEEIVPGMFAYMIQRTASFKDQNFSWYRNINAPGLGFPMRTHLASNPHNSTVRFNNYDDHVTSFPTLGLGRLYDYGFQNFKELPLMEQRIAEMSEEEQQDMKVYAYMTRIFWLNCVLKSVDVHNAIPYSEALKGSEGVFFPKFDDPWEIYQDAMAKFKEYGDGIQSAVANLSPKGKILFDQYDIMFKGDADKWAQLANAWRLRAAIRVSDVYPNEAGAIIAEILADGNLPTEDLETPQGEDWISRANGGPGYKGNISRWIYHMWASPEVLYWLDDDRDHVYTEGVDDPRLPALIIPNREGLYIPISYKFDVALAMTDSVQAWNNADFGYNNFWYSSNDRYNSANRHFDHDAWAHWNPFSFHSLVEPVRIFTVAEVQLLLAEAALKNLGNTGSTARQHIENAVESSINYWYRINDWGEQTSPGLASVPNVDDYNGKGVNFYQMSFPDKPSDAVIQAWAAKVGQDFENAADTEAKMEVLMQQKYIDININEVLELFAELRRTRHPTLGKFREQGDLLIEDNGMVERLIYPNAPADFNTEQLSQVQDQNNYSTPIFWVPDNKRGVSPYVENDLYYYPEYPGIPETFKD</sequence>
<evidence type="ECO:0000313" key="1">
    <source>
        <dbReference type="EMBL" id="MDN5216865.1"/>
    </source>
</evidence>
<dbReference type="RefSeq" id="WP_346762202.1">
    <property type="nucleotide sequence ID" value="NZ_JAUJEB010000011.1"/>
</dbReference>
<reference evidence="1" key="1">
    <citation type="submission" date="2023-06" db="EMBL/GenBank/DDBJ databases">
        <title>Genomic of Agaribacillus aureum.</title>
        <authorList>
            <person name="Wang G."/>
        </authorList>
    </citation>
    <scope>NUCLEOTIDE SEQUENCE</scope>
    <source>
        <strain evidence="1">BMA12</strain>
    </source>
</reference>
<dbReference type="Gene3D" id="1.25.40.390">
    <property type="match status" value="1"/>
</dbReference>
<gene>
    <name evidence="1" type="ORF">QQ020_32640</name>
</gene>
<comment type="caution">
    <text evidence="1">The sequence shown here is derived from an EMBL/GenBank/DDBJ whole genome shotgun (WGS) entry which is preliminary data.</text>
</comment>
<accession>A0ABT8LGD9</accession>
<dbReference type="Pfam" id="PF12771">
    <property type="entry name" value="SusD-like_2"/>
    <property type="match status" value="1"/>
</dbReference>
<keyword evidence="2" id="KW-1185">Reference proteome</keyword>
<protein>
    <submittedName>
        <fullName evidence="1">SusD/RagB family nutrient-binding outer membrane lipoprotein</fullName>
    </submittedName>
</protein>